<comment type="caution">
    <text evidence="3">The sequence shown here is derived from an EMBL/GenBank/DDBJ whole genome shotgun (WGS) entry which is preliminary data.</text>
</comment>
<gene>
    <name evidence="3" type="ORF">N656DRAFT_783589</name>
</gene>
<sequence>MSRTIAKLALALLPSTALAQQRCQWASLRSFTDVFIESQVAGDISDPIFSSPLLQYTQNGVPLTINSSASLLGTTPVTVHFSHTIVDQDQCASFTKLVVSTPSTIGTDGVRWSRSLLTRGGSGTSKETARRNLKGKDNEGERLLILGAQLRFNLSTSGNALETRVSTMDVVYAGEGDWKLDNATAARWFVEREDWGAISASLQDSRDTLEGVADAYLDFLGGSTASVPWDSPCARLEGSFYIAGNSKDTCVEGLVLPGAGQGGVGSGKAKGFAQRRYVMDQTAGSVSVFARDEGLGGAPAVFEFRVVQGRLRYVHQFVATATGGGTRRVE</sequence>
<reference evidence="3" key="2">
    <citation type="submission" date="2023-05" db="EMBL/GenBank/DDBJ databases">
        <authorList>
            <consortium name="Lawrence Berkeley National Laboratory"/>
            <person name="Steindorff A."/>
            <person name="Hensen N."/>
            <person name="Bonometti L."/>
            <person name="Westerberg I."/>
            <person name="Brannstrom I.O."/>
            <person name="Guillou S."/>
            <person name="Cros-Aarteil S."/>
            <person name="Calhoun S."/>
            <person name="Haridas S."/>
            <person name="Kuo A."/>
            <person name="Mondo S."/>
            <person name="Pangilinan J."/>
            <person name="Riley R."/>
            <person name="Labutti K."/>
            <person name="Andreopoulos B."/>
            <person name="Lipzen A."/>
            <person name="Chen C."/>
            <person name="Yanf M."/>
            <person name="Daum C."/>
            <person name="Ng V."/>
            <person name="Clum A."/>
            <person name="Ohm R."/>
            <person name="Martin F."/>
            <person name="Silar P."/>
            <person name="Natvig D."/>
            <person name="Lalanne C."/>
            <person name="Gautier V."/>
            <person name="Ament-Velasquez S.L."/>
            <person name="Kruys A."/>
            <person name="Hutchinson M.I."/>
            <person name="Powell A.J."/>
            <person name="Barry K."/>
            <person name="Miller A.N."/>
            <person name="Grigoriev I.V."/>
            <person name="Debuchy R."/>
            <person name="Gladieux P."/>
            <person name="Thoren M.H."/>
            <person name="Johannesson H."/>
        </authorList>
    </citation>
    <scope>NUCLEOTIDE SEQUENCE</scope>
    <source>
        <strain evidence="3">CBS 508.74</strain>
    </source>
</reference>
<evidence type="ECO:0000256" key="1">
    <source>
        <dbReference type="SAM" id="SignalP"/>
    </source>
</evidence>
<dbReference type="Proteomes" id="UP001302812">
    <property type="component" value="Unassembled WGS sequence"/>
</dbReference>
<name>A0AAN6QHL6_9PEZI</name>
<feature type="chain" id="PRO_5043019059" description="DUF8021 domain-containing protein" evidence="1">
    <location>
        <begin position="20"/>
        <end position="330"/>
    </location>
</feature>
<keyword evidence="1" id="KW-0732">Signal</keyword>
<dbReference type="RefSeq" id="XP_064666504.1">
    <property type="nucleotide sequence ID" value="XM_064815985.1"/>
</dbReference>
<reference evidence="3" key="1">
    <citation type="journal article" date="2023" name="Mol. Phylogenet. Evol.">
        <title>Genome-scale phylogeny and comparative genomics of the fungal order Sordariales.</title>
        <authorList>
            <person name="Hensen N."/>
            <person name="Bonometti L."/>
            <person name="Westerberg I."/>
            <person name="Brannstrom I.O."/>
            <person name="Guillou S."/>
            <person name="Cros-Aarteil S."/>
            <person name="Calhoun S."/>
            <person name="Haridas S."/>
            <person name="Kuo A."/>
            <person name="Mondo S."/>
            <person name="Pangilinan J."/>
            <person name="Riley R."/>
            <person name="LaButti K."/>
            <person name="Andreopoulos B."/>
            <person name="Lipzen A."/>
            <person name="Chen C."/>
            <person name="Yan M."/>
            <person name="Daum C."/>
            <person name="Ng V."/>
            <person name="Clum A."/>
            <person name="Steindorff A."/>
            <person name="Ohm R.A."/>
            <person name="Martin F."/>
            <person name="Silar P."/>
            <person name="Natvig D.O."/>
            <person name="Lalanne C."/>
            <person name="Gautier V."/>
            <person name="Ament-Velasquez S.L."/>
            <person name="Kruys A."/>
            <person name="Hutchinson M.I."/>
            <person name="Powell A.J."/>
            <person name="Barry K."/>
            <person name="Miller A.N."/>
            <person name="Grigoriev I.V."/>
            <person name="Debuchy R."/>
            <person name="Gladieux P."/>
            <person name="Hiltunen Thoren M."/>
            <person name="Johannesson H."/>
        </authorList>
    </citation>
    <scope>NUCLEOTIDE SEQUENCE</scope>
    <source>
        <strain evidence="3">CBS 508.74</strain>
    </source>
</reference>
<dbReference type="AlphaFoldDB" id="A0AAN6QHL6"/>
<evidence type="ECO:0000313" key="3">
    <source>
        <dbReference type="EMBL" id="KAK4108934.1"/>
    </source>
</evidence>
<evidence type="ECO:0000259" key="2">
    <source>
        <dbReference type="Pfam" id="PF26061"/>
    </source>
</evidence>
<keyword evidence="4" id="KW-1185">Reference proteome</keyword>
<dbReference type="InterPro" id="IPR058334">
    <property type="entry name" value="DUF8021"/>
</dbReference>
<organism evidence="3 4">
    <name type="scientific">Canariomyces notabilis</name>
    <dbReference type="NCBI Taxonomy" id="2074819"/>
    <lineage>
        <taxon>Eukaryota</taxon>
        <taxon>Fungi</taxon>
        <taxon>Dikarya</taxon>
        <taxon>Ascomycota</taxon>
        <taxon>Pezizomycotina</taxon>
        <taxon>Sordariomycetes</taxon>
        <taxon>Sordariomycetidae</taxon>
        <taxon>Sordariales</taxon>
        <taxon>Chaetomiaceae</taxon>
        <taxon>Canariomyces</taxon>
    </lineage>
</organism>
<proteinExistence type="predicted"/>
<protein>
    <recommendedName>
        <fullName evidence="2">DUF8021 domain-containing protein</fullName>
    </recommendedName>
</protein>
<dbReference type="Pfam" id="PF26061">
    <property type="entry name" value="DUF8021"/>
    <property type="match status" value="1"/>
</dbReference>
<feature type="signal peptide" evidence="1">
    <location>
        <begin position="1"/>
        <end position="19"/>
    </location>
</feature>
<feature type="domain" description="DUF8021" evidence="2">
    <location>
        <begin position="203"/>
        <end position="317"/>
    </location>
</feature>
<dbReference type="GeneID" id="89940110"/>
<evidence type="ECO:0000313" key="4">
    <source>
        <dbReference type="Proteomes" id="UP001302812"/>
    </source>
</evidence>
<accession>A0AAN6QHL6</accession>
<dbReference type="EMBL" id="MU853359">
    <property type="protein sequence ID" value="KAK4108934.1"/>
    <property type="molecule type" value="Genomic_DNA"/>
</dbReference>